<dbReference type="GO" id="GO:0008171">
    <property type="term" value="F:O-methyltransferase activity"/>
    <property type="evidence" value="ECO:0007669"/>
    <property type="project" value="InterPro"/>
</dbReference>
<dbReference type="Gene3D" id="3.40.50.150">
    <property type="entry name" value="Vaccinia Virus protein VP39"/>
    <property type="match status" value="1"/>
</dbReference>
<proteinExistence type="inferred from homology"/>
<dbReference type="GO" id="GO:0046983">
    <property type="term" value="F:protein dimerization activity"/>
    <property type="evidence" value="ECO:0007669"/>
    <property type="project" value="InterPro"/>
</dbReference>
<comment type="similarity">
    <text evidence="4">Belongs to the class I-like SAM-binding methyltransferase superfamily. Cation-independent O-methyltransferase family. COMT subfamily.</text>
</comment>
<reference evidence="8" key="1">
    <citation type="submission" date="2022-12" db="EMBL/GenBank/DDBJ databases">
        <title>Draft genome assemblies for two species of Escallonia (Escalloniales).</title>
        <authorList>
            <person name="Chanderbali A."/>
            <person name="Dervinis C."/>
            <person name="Anghel I."/>
            <person name="Soltis D."/>
            <person name="Soltis P."/>
            <person name="Zapata F."/>
        </authorList>
    </citation>
    <scope>NUCLEOTIDE SEQUENCE</scope>
    <source>
        <strain evidence="8">UCBG64.0493</strain>
        <tissue evidence="8">Leaf</tissue>
    </source>
</reference>
<evidence type="ECO:0000259" key="6">
    <source>
        <dbReference type="Pfam" id="PF00891"/>
    </source>
</evidence>
<comment type="caution">
    <text evidence="8">The sequence shown here is derived from an EMBL/GenBank/DDBJ whole genome shotgun (WGS) entry which is preliminary data.</text>
</comment>
<evidence type="ECO:0000256" key="1">
    <source>
        <dbReference type="ARBA" id="ARBA00022603"/>
    </source>
</evidence>
<dbReference type="CDD" id="cd02440">
    <property type="entry name" value="AdoMet_MTases"/>
    <property type="match status" value="1"/>
</dbReference>
<dbReference type="SUPFAM" id="SSF46785">
    <property type="entry name" value="Winged helix' DNA-binding domain"/>
    <property type="match status" value="1"/>
</dbReference>
<dbReference type="InterPro" id="IPR001077">
    <property type="entry name" value="COMT_C"/>
</dbReference>
<keyword evidence="2" id="KW-0808">Transferase</keyword>
<dbReference type="InterPro" id="IPR029063">
    <property type="entry name" value="SAM-dependent_MTases_sf"/>
</dbReference>
<dbReference type="InterPro" id="IPR036388">
    <property type="entry name" value="WH-like_DNA-bd_sf"/>
</dbReference>
<dbReference type="GO" id="GO:0032259">
    <property type="term" value="P:methylation"/>
    <property type="evidence" value="ECO:0007669"/>
    <property type="project" value="UniProtKB-KW"/>
</dbReference>
<dbReference type="InterPro" id="IPR016461">
    <property type="entry name" value="COMT-like"/>
</dbReference>
<protein>
    <recommendedName>
        <fullName evidence="10">Caffeic acid O-methyltransferase</fullName>
    </recommendedName>
</protein>
<dbReference type="FunFam" id="1.10.10.10:FF:000357">
    <property type="entry name" value="Caffeic acid 3-O-methyltransferase"/>
    <property type="match status" value="1"/>
</dbReference>
<dbReference type="AlphaFoldDB" id="A0AA89ASH3"/>
<organism evidence="8 9">
    <name type="scientific">Escallonia herrerae</name>
    <dbReference type="NCBI Taxonomy" id="1293975"/>
    <lineage>
        <taxon>Eukaryota</taxon>
        <taxon>Viridiplantae</taxon>
        <taxon>Streptophyta</taxon>
        <taxon>Embryophyta</taxon>
        <taxon>Tracheophyta</taxon>
        <taxon>Spermatophyta</taxon>
        <taxon>Magnoliopsida</taxon>
        <taxon>eudicotyledons</taxon>
        <taxon>Gunneridae</taxon>
        <taxon>Pentapetalae</taxon>
        <taxon>asterids</taxon>
        <taxon>campanulids</taxon>
        <taxon>Escalloniales</taxon>
        <taxon>Escalloniaceae</taxon>
        <taxon>Escallonia</taxon>
    </lineage>
</organism>
<keyword evidence="9" id="KW-1185">Reference proteome</keyword>
<dbReference type="PIRSF" id="PIRSF005739">
    <property type="entry name" value="O-mtase"/>
    <property type="match status" value="1"/>
</dbReference>
<dbReference type="PROSITE" id="PS51683">
    <property type="entry name" value="SAM_OMT_II"/>
    <property type="match status" value="1"/>
</dbReference>
<dbReference type="Pfam" id="PF08100">
    <property type="entry name" value="Dimerisation"/>
    <property type="match status" value="1"/>
</dbReference>
<dbReference type="EMBL" id="JAVXUP010001298">
    <property type="protein sequence ID" value="KAK3013425.1"/>
    <property type="molecule type" value="Genomic_DNA"/>
</dbReference>
<dbReference type="InterPro" id="IPR012967">
    <property type="entry name" value="COMT_dimerisation"/>
</dbReference>
<name>A0AA89ASH3_9ASTE</name>
<accession>A0AA89ASH3</accession>
<dbReference type="PANTHER" id="PTHR11746">
    <property type="entry name" value="O-METHYLTRANSFERASE"/>
    <property type="match status" value="1"/>
</dbReference>
<feature type="domain" description="O-methyltransferase dimerisation" evidence="7">
    <location>
        <begin position="21"/>
        <end position="112"/>
    </location>
</feature>
<dbReference type="Proteomes" id="UP001188597">
    <property type="component" value="Unassembled WGS sequence"/>
</dbReference>
<evidence type="ECO:0008006" key="10">
    <source>
        <dbReference type="Google" id="ProtNLM"/>
    </source>
</evidence>
<dbReference type="InterPro" id="IPR036390">
    <property type="entry name" value="WH_DNA-bd_sf"/>
</dbReference>
<sequence>MKTTQDQREMTSEEEDFARVMQLPVGFVLPMVLKAAYELDVLEIMAKASAQLTSREVASHLPTQNPEAPAMLERVLRFLASNSFLTCTLVTDEEGNAKRLYGLAPICKFFVRDQNGASMAPFMLFLHDKVPVDSWFHLKDAIIEGGIPFNKAHGMHAFEYSAKYSRFNEIFNAAMHSHSTLTMIKILETYEGFEGVKEVVDVGGGTGATLILIISKYPQIKGINFDLPHVIRHAPPCPGVQHIEGDMFQKVPHGEVIFMKTILHDWSDDQCLKLLKTCYKALPQSGKVVVVESILPEYPETDLLSRSVACFDMHMLTNAGGKERTQKEFEALARGAGFTSLVVVCRTSAGCVMELYKL</sequence>
<keyword evidence="1" id="KW-0489">Methyltransferase</keyword>
<evidence type="ECO:0000256" key="3">
    <source>
        <dbReference type="ARBA" id="ARBA00022691"/>
    </source>
</evidence>
<keyword evidence="3" id="KW-0949">S-adenosyl-L-methionine</keyword>
<dbReference type="SUPFAM" id="SSF53335">
    <property type="entry name" value="S-adenosyl-L-methionine-dependent methyltransferases"/>
    <property type="match status" value="1"/>
</dbReference>
<dbReference type="Gene3D" id="1.10.10.10">
    <property type="entry name" value="Winged helix-like DNA-binding domain superfamily/Winged helix DNA-binding domain"/>
    <property type="match status" value="1"/>
</dbReference>
<evidence type="ECO:0000313" key="8">
    <source>
        <dbReference type="EMBL" id="KAK3013425.1"/>
    </source>
</evidence>
<evidence type="ECO:0000259" key="7">
    <source>
        <dbReference type="Pfam" id="PF08100"/>
    </source>
</evidence>
<dbReference type="GO" id="GO:0008757">
    <property type="term" value="F:S-adenosylmethionine-dependent methyltransferase activity"/>
    <property type="evidence" value="ECO:0007669"/>
    <property type="project" value="UniProtKB-ARBA"/>
</dbReference>
<dbReference type="GO" id="GO:0009805">
    <property type="term" value="P:coumarin biosynthetic process"/>
    <property type="evidence" value="ECO:0007669"/>
    <property type="project" value="UniProtKB-ARBA"/>
</dbReference>
<dbReference type="FunFam" id="3.40.50.150:FF:000061">
    <property type="entry name" value="Caffeic acid O-methyltransferase"/>
    <property type="match status" value="1"/>
</dbReference>
<evidence type="ECO:0000313" key="9">
    <source>
        <dbReference type="Proteomes" id="UP001188597"/>
    </source>
</evidence>
<feature type="domain" description="O-methyltransferase C-terminal" evidence="6">
    <location>
        <begin position="135"/>
        <end position="338"/>
    </location>
</feature>
<evidence type="ECO:0000256" key="5">
    <source>
        <dbReference type="PIRSR" id="PIRSR005739-1"/>
    </source>
</evidence>
<feature type="active site" description="Proton acceptor" evidence="5">
    <location>
        <position position="264"/>
    </location>
</feature>
<gene>
    <name evidence="8" type="ORF">RJ639_010237</name>
</gene>
<dbReference type="Pfam" id="PF00891">
    <property type="entry name" value="Methyltransf_2"/>
    <property type="match status" value="1"/>
</dbReference>
<evidence type="ECO:0000256" key="4">
    <source>
        <dbReference type="ARBA" id="ARBA00034481"/>
    </source>
</evidence>
<evidence type="ECO:0000256" key="2">
    <source>
        <dbReference type="ARBA" id="ARBA00022679"/>
    </source>
</evidence>